<evidence type="ECO:0000313" key="1">
    <source>
        <dbReference type="EMBL" id="GID78231.1"/>
    </source>
</evidence>
<proteinExistence type="predicted"/>
<name>A0ABQ3YDY4_9ACTN</name>
<dbReference type="EMBL" id="BOMI01000143">
    <property type="protein sequence ID" value="GID78231.1"/>
    <property type="molecule type" value="Genomic_DNA"/>
</dbReference>
<gene>
    <name evidence="1" type="ORF">Ade02nite_68720</name>
</gene>
<evidence type="ECO:0000313" key="2">
    <source>
        <dbReference type="Proteomes" id="UP000609879"/>
    </source>
</evidence>
<organism evidence="1 2">
    <name type="scientific">Paractinoplanes deccanensis</name>
    <dbReference type="NCBI Taxonomy" id="113561"/>
    <lineage>
        <taxon>Bacteria</taxon>
        <taxon>Bacillati</taxon>
        <taxon>Actinomycetota</taxon>
        <taxon>Actinomycetes</taxon>
        <taxon>Micromonosporales</taxon>
        <taxon>Micromonosporaceae</taxon>
        <taxon>Paractinoplanes</taxon>
    </lineage>
</organism>
<dbReference type="RefSeq" id="WP_203772960.1">
    <property type="nucleotide sequence ID" value="NZ_BAAABO010000018.1"/>
</dbReference>
<comment type="caution">
    <text evidence="1">The sequence shown here is derived from an EMBL/GenBank/DDBJ whole genome shotgun (WGS) entry which is preliminary data.</text>
</comment>
<dbReference type="Proteomes" id="UP000609879">
    <property type="component" value="Unassembled WGS sequence"/>
</dbReference>
<sequence length="130" mass="14192">MIDRLTHRWQREIADQQAAVAAGTLSPDEAYAAQIYPPEFIAAVDAAMARYEAAVTVPAPSDEAIWSAIEELTEAVNEADEETGTIDTIIREDLSQYLDDVLTAAGVDVEALATRRGTDPADLAGEWREW</sequence>
<keyword evidence="2" id="KW-1185">Reference proteome</keyword>
<reference evidence="1 2" key="1">
    <citation type="submission" date="2021-01" db="EMBL/GenBank/DDBJ databases">
        <title>Whole genome shotgun sequence of Actinoplanes deccanensis NBRC 13994.</title>
        <authorList>
            <person name="Komaki H."/>
            <person name="Tamura T."/>
        </authorList>
    </citation>
    <scope>NUCLEOTIDE SEQUENCE [LARGE SCALE GENOMIC DNA]</scope>
    <source>
        <strain evidence="1 2">NBRC 13994</strain>
    </source>
</reference>
<protein>
    <submittedName>
        <fullName evidence="1">Uncharacterized protein</fullName>
    </submittedName>
</protein>
<accession>A0ABQ3YDY4</accession>